<dbReference type="InterPro" id="IPR036056">
    <property type="entry name" value="Fibrinogen-like_C"/>
</dbReference>
<keyword evidence="1" id="KW-1015">Disulfide bond</keyword>
<dbReference type="Pfam" id="PF00147">
    <property type="entry name" value="Fibrinogen_C"/>
    <property type="match status" value="1"/>
</dbReference>
<dbReference type="GO" id="GO:0005615">
    <property type="term" value="C:extracellular space"/>
    <property type="evidence" value="ECO:0007669"/>
    <property type="project" value="TreeGrafter"/>
</dbReference>
<gene>
    <name evidence="3" type="ORF">CUNI_LOCUS12458</name>
</gene>
<dbReference type="PANTHER" id="PTHR19143">
    <property type="entry name" value="FIBRINOGEN/TENASCIN/ANGIOPOEITIN"/>
    <property type="match status" value="1"/>
</dbReference>
<evidence type="ECO:0000313" key="4">
    <source>
        <dbReference type="Proteomes" id="UP000678393"/>
    </source>
</evidence>
<dbReference type="CDD" id="cd00087">
    <property type="entry name" value="FReD"/>
    <property type="match status" value="1"/>
</dbReference>
<sequence length="171" mass="20064">MPFLLSRSQRRVQGNVDFYRGWVDYKRGFGTPDTDFWIGNDNIHDLTSQGYNELRVDLVHDETKFFAHYTNFIQADESSAYAITISGYSGNVYDSLSFHNGNKFSTFDRDNDRWADNCARLYHGAWWYGDCYHSNLNGAWAVADKTGISWFFNQTSYWNNVSFTEMKIRYI</sequence>
<protein>
    <recommendedName>
        <fullName evidence="2">Fibrinogen C-terminal domain-containing protein</fullName>
    </recommendedName>
</protein>
<dbReference type="PROSITE" id="PS00514">
    <property type="entry name" value="FIBRINOGEN_C_1"/>
    <property type="match status" value="1"/>
</dbReference>
<dbReference type="OrthoDB" id="6345539at2759"/>
<dbReference type="InterPro" id="IPR050373">
    <property type="entry name" value="Fibrinogen_C-term_domain"/>
</dbReference>
<organism evidence="3 4">
    <name type="scientific">Candidula unifasciata</name>
    <dbReference type="NCBI Taxonomy" id="100452"/>
    <lineage>
        <taxon>Eukaryota</taxon>
        <taxon>Metazoa</taxon>
        <taxon>Spiralia</taxon>
        <taxon>Lophotrochozoa</taxon>
        <taxon>Mollusca</taxon>
        <taxon>Gastropoda</taxon>
        <taxon>Heterobranchia</taxon>
        <taxon>Euthyneura</taxon>
        <taxon>Panpulmonata</taxon>
        <taxon>Eupulmonata</taxon>
        <taxon>Stylommatophora</taxon>
        <taxon>Helicina</taxon>
        <taxon>Helicoidea</taxon>
        <taxon>Geomitridae</taxon>
        <taxon>Candidula</taxon>
    </lineage>
</organism>
<dbReference type="AlphaFoldDB" id="A0A8S3ZGT6"/>
<dbReference type="SMART" id="SM00186">
    <property type="entry name" value="FBG"/>
    <property type="match status" value="1"/>
</dbReference>
<accession>A0A8S3ZGT6</accession>
<dbReference type="InterPro" id="IPR002181">
    <property type="entry name" value="Fibrinogen_a/b/g_C_dom"/>
</dbReference>
<feature type="domain" description="Fibrinogen C-terminal" evidence="2">
    <location>
        <begin position="1"/>
        <end position="171"/>
    </location>
</feature>
<proteinExistence type="predicted"/>
<dbReference type="PANTHER" id="PTHR19143:SF444">
    <property type="entry name" value="PROTEIN SCABROUS"/>
    <property type="match status" value="1"/>
</dbReference>
<evidence type="ECO:0000256" key="1">
    <source>
        <dbReference type="ARBA" id="ARBA00023157"/>
    </source>
</evidence>
<reference evidence="3" key="1">
    <citation type="submission" date="2021-04" db="EMBL/GenBank/DDBJ databases">
        <authorList>
            <consortium name="Molecular Ecology Group"/>
        </authorList>
    </citation>
    <scope>NUCLEOTIDE SEQUENCE</scope>
</reference>
<dbReference type="SUPFAM" id="SSF56496">
    <property type="entry name" value="Fibrinogen C-terminal domain-like"/>
    <property type="match status" value="1"/>
</dbReference>
<dbReference type="InterPro" id="IPR020837">
    <property type="entry name" value="Fibrinogen_CS"/>
</dbReference>
<keyword evidence="4" id="KW-1185">Reference proteome</keyword>
<evidence type="ECO:0000259" key="2">
    <source>
        <dbReference type="PROSITE" id="PS51406"/>
    </source>
</evidence>
<dbReference type="EMBL" id="CAJHNH020002491">
    <property type="protein sequence ID" value="CAG5126900.1"/>
    <property type="molecule type" value="Genomic_DNA"/>
</dbReference>
<name>A0A8S3ZGT6_9EUPU</name>
<comment type="caution">
    <text evidence="3">The sequence shown here is derived from an EMBL/GenBank/DDBJ whole genome shotgun (WGS) entry which is preliminary data.</text>
</comment>
<dbReference type="PROSITE" id="PS51406">
    <property type="entry name" value="FIBRINOGEN_C_2"/>
    <property type="match status" value="1"/>
</dbReference>
<dbReference type="Gene3D" id="3.90.215.10">
    <property type="entry name" value="Gamma Fibrinogen, chain A, domain 1"/>
    <property type="match status" value="1"/>
</dbReference>
<dbReference type="InterPro" id="IPR014716">
    <property type="entry name" value="Fibrinogen_a/b/g_C_1"/>
</dbReference>
<dbReference type="Proteomes" id="UP000678393">
    <property type="component" value="Unassembled WGS sequence"/>
</dbReference>
<evidence type="ECO:0000313" key="3">
    <source>
        <dbReference type="EMBL" id="CAG5126900.1"/>
    </source>
</evidence>